<evidence type="ECO:0008006" key="2">
    <source>
        <dbReference type="Google" id="ProtNLM"/>
    </source>
</evidence>
<dbReference type="Gene3D" id="2.40.70.10">
    <property type="entry name" value="Acid Proteases"/>
    <property type="match status" value="1"/>
</dbReference>
<evidence type="ECO:0000313" key="1">
    <source>
        <dbReference type="EMBL" id="GEY55008.1"/>
    </source>
</evidence>
<reference evidence="1" key="1">
    <citation type="journal article" date="2019" name="Sci. Rep.">
        <title>Draft genome of Tanacetum cinerariifolium, the natural source of mosquito coil.</title>
        <authorList>
            <person name="Yamashiro T."/>
            <person name="Shiraishi A."/>
            <person name="Satake H."/>
            <person name="Nakayama K."/>
        </authorList>
    </citation>
    <scope>NUCLEOTIDE SEQUENCE</scope>
</reference>
<dbReference type="AlphaFoldDB" id="A0A699HT87"/>
<proteinExistence type="predicted"/>
<dbReference type="EMBL" id="BKCJ010188074">
    <property type="protein sequence ID" value="GEY55008.1"/>
    <property type="molecule type" value="Genomic_DNA"/>
</dbReference>
<gene>
    <name evidence="1" type="ORF">Tci_426982</name>
</gene>
<dbReference type="PANTHER" id="PTHR33067:SF9">
    <property type="entry name" value="RNA-DIRECTED DNA POLYMERASE"/>
    <property type="match status" value="1"/>
</dbReference>
<sequence>MKKTRILTRLYVVTPTIVLRRNLFKARHVTQQDVYAVTLLIWKDELSESALRRNLSTSSDGLDHGFVGYPFDYRVTLGFGSIADGLDHVNHVIRLPLEHGISRVLGKDDYFNLSELSTLGASLKKPLSKSIVYHSRSLNELKTSTTSSRKAMNHYIKLGNGPIPGMTPTQALTKIQTMAGHSQKWNEGTSSRNISSTSDTDGLVAVISKLDNLGHDVKKLKENVHAIQVGCQICEGPHLDKECPLNEEVKQVDEVKYGEFGRPIPFNGSSKAKFRVGASISIMPFSMFKRLGIGKLEPINMVIEMADDTKCISKGIVKNLLIKIDKFIIPIDFFILDIIEDFRMPVILGRPLLATAYAKVDIFQKTISLKAGNEKRKRFGNEYDDNEEFEDPNRCGESKENEILGTVLKKLHDEWFKGTDEYDDDLKGIIDYLEPTLYDGFIDSDDEVYKEMKCRLLGMPYIKPTLILIEKVNVTRYSIGPGEVYTKIKVSGVEELSRTRGNITTIRAGIMDEISRNADNEESYDET</sequence>
<comment type="caution">
    <text evidence="1">The sequence shown here is derived from an EMBL/GenBank/DDBJ whole genome shotgun (WGS) entry which is preliminary data.</text>
</comment>
<dbReference type="PANTHER" id="PTHR33067">
    <property type="entry name" value="RNA-DIRECTED DNA POLYMERASE-RELATED"/>
    <property type="match status" value="1"/>
</dbReference>
<dbReference type="Pfam" id="PF08284">
    <property type="entry name" value="RVP_2"/>
    <property type="match status" value="1"/>
</dbReference>
<name>A0A699HT87_TANCI</name>
<dbReference type="InterPro" id="IPR021109">
    <property type="entry name" value="Peptidase_aspartic_dom_sf"/>
</dbReference>
<organism evidence="1">
    <name type="scientific">Tanacetum cinerariifolium</name>
    <name type="common">Dalmatian daisy</name>
    <name type="synonym">Chrysanthemum cinerariifolium</name>
    <dbReference type="NCBI Taxonomy" id="118510"/>
    <lineage>
        <taxon>Eukaryota</taxon>
        <taxon>Viridiplantae</taxon>
        <taxon>Streptophyta</taxon>
        <taxon>Embryophyta</taxon>
        <taxon>Tracheophyta</taxon>
        <taxon>Spermatophyta</taxon>
        <taxon>Magnoliopsida</taxon>
        <taxon>eudicotyledons</taxon>
        <taxon>Gunneridae</taxon>
        <taxon>Pentapetalae</taxon>
        <taxon>asterids</taxon>
        <taxon>campanulids</taxon>
        <taxon>Asterales</taxon>
        <taxon>Asteraceae</taxon>
        <taxon>Asteroideae</taxon>
        <taxon>Anthemideae</taxon>
        <taxon>Anthemidinae</taxon>
        <taxon>Tanacetum</taxon>
    </lineage>
</organism>
<protein>
    <recommendedName>
        <fullName evidence="2">Reverse transcriptase domain-containing protein</fullName>
    </recommendedName>
</protein>
<accession>A0A699HT87</accession>
<dbReference type="CDD" id="cd00303">
    <property type="entry name" value="retropepsin_like"/>
    <property type="match status" value="1"/>
</dbReference>